<name>A0A1S1PC11_9ACTN</name>
<evidence type="ECO:0000313" key="2">
    <source>
        <dbReference type="Proteomes" id="UP000179769"/>
    </source>
</evidence>
<dbReference type="EMBL" id="MAXA01000283">
    <property type="protein sequence ID" value="OHV19240.1"/>
    <property type="molecule type" value="Genomic_DNA"/>
</dbReference>
<dbReference type="RefSeq" id="WP_071067201.1">
    <property type="nucleotide sequence ID" value="NZ_MAXA01000283.1"/>
</dbReference>
<reference evidence="2" key="1">
    <citation type="submission" date="2016-07" db="EMBL/GenBank/DDBJ databases">
        <title>Frankia sp. NRRL B-16219 Genome sequencing.</title>
        <authorList>
            <person name="Ghodhbane-Gtari F."/>
            <person name="Swanson E."/>
            <person name="Gueddou A."/>
            <person name="Louati M."/>
            <person name="Nouioui I."/>
            <person name="Hezbri K."/>
            <person name="Abebe-Akele F."/>
            <person name="Simpson S."/>
            <person name="Morris K."/>
            <person name="Thomas K."/>
            <person name="Gtari M."/>
            <person name="Tisa L.S."/>
        </authorList>
    </citation>
    <scope>NUCLEOTIDE SEQUENCE [LARGE SCALE GENOMIC DNA]</scope>
    <source>
        <strain evidence="2">NRRL B-16219</strain>
    </source>
</reference>
<dbReference type="AlphaFoldDB" id="A0A1S1PC11"/>
<dbReference type="Proteomes" id="UP000179769">
    <property type="component" value="Unassembled WGS sequence"/>
</dbReference>
<accession>A0A1S1PC11</accession>
<protein>
    <submittedName>
        <fullName evidence="1">Uncharacterized protein</fullName>
    </submittedName>
</protein>
<proteinExistence type="predicted"/>
<comment type="caution">
    <text evidence="1">The sequence shown here is derived from an EMBL/GenBank/DDBJ whole genome shotgun (WGS) entry which is preliminary data.</text>
</comment>
<evidence type="ECO:0000313" key="1">
    <source>
        <dbReference type="EMBL" id="OHV19240.1"/>
    </source>
</evidence>
<gene>
    <name evidence="1" type="ORF">BBK14_29475</name>
</gene>
<sequence>MTDPARAARYALALLAGQLQVARHEDDPDTAALRAARRQIGTLIREASTDAPTETIHSVERLTVGLLLQLAKTTRACPQEMLRAIAVAHAGQATDPEPAVGLLTVRLDMATPTPASASTGWDALHEDLLVDAARIPQRTLDTLTKIAAALLVELADALRTAPEKLLARLAAHTPRGPDV</sequence>
<keyword evidence="2" id="KW-1185">Reference proteome</keyword>
<organism evidence="1 2">
    <name type="scientific">Parafrankia soli</name>
    <dbReference type="NCBI Taxonomy" id="2599596"/>
    <lineage>
        <taxon>Bacteria</taxon>
        <taxon>Bacillati</taxon>
        <taxon>Actinomycetota</taxon>
        <taxon>Actinomycetes</taxon>
        <taxon>Frankiales</taxon>
        <taxon>Frankiaceae</taxon>
        <taxon>Parafrankia</taxon>
    </lineage>
</organism>